<evidence type="ECO:0000313" key="3">
    <source>
        <dbReference type="EMBL" id="CEL07292.1"/>
    </source>
</evidence>
<name>A0A0U5CCA6_ASPCI</name>
<feature type="transmembrane region" description="Helical" evidence="2">
    <location>
        <begin position="37"/>
        <end position="55"/>
    </location>
</feature>
<dbReference type="EMBL" id="CDMC01000009">
    <property type="protein sequence ID" value="CEL07292.1"/>
    <property type="molecule type" value="Genomic_DNA"/>
</dbReference>
<organism evidence="3 4">
    <name type="scientific">Aspergillus calidoustus</name>
    <dbReference type="NCBI Taxonomy" id="454130"/>
    <lineage>
        <taxon>Eukaryota</taxon>
        <taxon>Fungi</taxon>
        <taxon>Dikarya</taxon>
        <taxon>Ascomycota</taxon>
        <taxon>Pezizomycotina</taxon>
        <taxon>Eurotiomycetes</taxon>
        <taxon>Eurotiomycetidae</taxon>
        <taxon>Eurotiales</taxon>
        <taxon>Aspergillaceae</taxon>
        <taxon>Aspergillus</taxon>
        <taxon>Aspergillus subgen. Nidulantes</taxon>
    </lineage>
</organism>
<sequence>MATTTKGGIPPGSIRHGRTDDPSASHLVTGKFRLSPFTAATDLLLLSLLLRLLLLRSGFWPRVYRTTVYGALYLDPVP</sequence>
<gene>
    <name evidence="3" type="ORF">ASPCAL10454</name>
</gene>
<reference evidence="4" key="1">
    <citation type="journal article" date="2016" name="Genome Announc.">
        <title>Draft genome sequences of fungus Aspergillus calidoustus.</title>
        <authorList>
            <person name="Horn F."/>
            <person name="Linde J."/>
            <person name="Mattern D.J."/>
            <person name="Walther G."/>
            <person name="Guthke R."/>
            <person name="Scherlach K."/>
            <person name="Martin K."/>
            <person name="Brakhage A.A."/>
            <person name="Petzke L."/>
            <person name="Valiante V."/>
        </authorList>
    </citation>
    <scope>NUCLEOTIDE SEQUENCE [LARGE SCALE GENOMIC DNA]</scope>
    <source>
        <strain evidence="4">SF006504</strain>
    </source>
</reference>
<dbReference type="Proteomes" id="UP000054771">
    <property type="component" value="Unassembled WGS sequence"/>
</dbReference>
<keyword evidence="2" id="KW-0472">Membrane</keyword>
<proteinExistence type="predicted"/>
<accession>A0A0U5CCA6</accession>
<feature type="region of interest" description="Disordered" evidence="1">
    <location>
        <begin position="1"/>
        <end position="23"/>
    </location>
</feature>
<keyword evidence="2" id="KW-1133">Transmembrane helix</keyword>
<keyword evidence="2" id="KW-0812">Transmembrane</keyword>
<protein>
    <submittedName>
        <fullName evidence="3">Uncharacterized protein</fullName>
    </submittedName>
</protein>
<keyword evidence="4" id="KW-1185">Reference proteome</keyword>
<dbReference type="AlphaFoldDB" id="A0A0U5CCA6"/>
<evidence type="ECO:0000313" key="4">
    <source>
        <dbReference type="Proteomes" id="UP000054771"/>
    </source>
</evidence>
<evidence type="ECO:0000256" key="2">
    <source>
        <dbReference type="SAM" id="Phobius"/>
    </source>
</evidence>
<evidence type="ECO:0000256" key="1">
    <source>
        <dbReference type="SAM" id="MobiDB-lite"/>
    </source>
</evidence>